<evidence type="ECO:0000313" key="1">
    <source>
        <dbReference type="EMBL" id="ACX72117.1"/>
    </source>
</evidence>
<evidence type="ECO:0000313" key="2">
    <source>
        <dbReference type="Proteomes" id="UP000002063"/>
    </source>
</evidence>
<name>C9REW5_METVM</name>
<dbReference type="KEGG" id="mvu:Metvu_0250"/>
<dbReference type="GeneID" id="8512578"/>
<sequence>MGKIKTLYGTIKTKSPCHNALKKKPTYVKNVEVPVIQFFILEKQLLNEFKKWNVPVPKELFNGVDRLMYPMGRIIPISSAYPKEREDNFTEDVGISSFKRKIGVEGTYQFKIPININAPTEELGRLIGAIKSLSHVGIGGDRTFGCGKCQITLNSLSKYPLQKIGIFAEVWDDELFDPSPSFFGNLMLKEWVKYSHKYGWRGVEEWKDLSVRYNYWAEKVRLPEVDVRMVVEYSLKEEILEKYEKIHIFEPIPWRIRNDCREYCKKHGLPYVRYFGGRFYIGEDYIAYESMAKFKHDEIVIEGKEEDVEKILEIVSSSLEKYGYVKNIKKYEKKHYFKRWAD</sequence>
<organism evidence="1 2">
    <name type="scientific">Methanocaldococcus vulcanius (strain ATCC 700851 / DSM 12094 / M7)</name>
    <name type="common">Methanococcus vulcanius</name>
    <dbReference type="NCBI Taxonomy" id="579137"/>
    <lineage>
        <taxon>Archaea</taxon>
        <taxon>Methanobacteriati</taxon>
        <taxon>Methanobacteriota</taxon>
        <taxon>Methanomada group</taxon>
        <taxon>Methanococci</taxon>
        <taxon>Methanococcales</taxon>
        <taxon>Methanocaldococcaceae</taxon>
        <taxon>Methanocaldococcus</taxon>
    </lineage>
</organism>
<dbReference type="EMBL" id="CP001787">
    <property type="protein sequence ID" value="ACX72117.1"/>
    <property type="molecule type" value="Genomic_DNA"/>
</dbReference>
<gene>
    <name evidence="1" type="ordered locus">Metvu_0250</name>
</gene>
<dbReference type="AlphaFoldDB" id="C9REW5"/>
<keyword evidence="2" id="KW-1185">Reference proteome</keyword>
<proteinExistence type="predicted"/>
<dbReference type="Proteomes" id="UP000002063">
    <property type="component" value="Chromosome"/>
</dbReference>
<protein>
    <submittedName>
        <fullName evidence="1">Uncharacterized protein</fullName>
    </submittedName>
</protein>
<accession>C9REW5</accession>
<reference evidence="1" key="1">
    <citation type="submission" date="2009-10" db="EMBL/GenBank/DDBJ databases">
        <title>Complete sequence of chromosome of Methanocaldococcus vulcanius M7.</title>
        <authorList>
            <consortium name="US DOE Joint Genome Institute"/>
            <person name="Lucas S."/>
            <person name="Copeland A."/>
            <person name="Lapidus A."/>
            <person name="Glavina del Rio T."/>
            <person name="Dalin E."/>
            <person name="Tice H."/>
            <person name="Bruce D."/>
            <person name="Goodwin L."/>
            <person name="Pitluck S."/>
            <person name="Lcollab F.I."/>
            <person name="Brettin T."/>
            <person name="Detter J.C."/>
            <person name="Han C."/>
            <person name="Tapia R."/>
            <person name="Kuske C.R."/>
            <person name="Schmutz J."/>
            <person name="Larimer F."/>
            <person name="Land M."/>
            <person name="Hauser L."/>
            <person name="Kyrpides N."/>
            <person name="Ovchinikova G."/>
            <person name="Sieprawska-Lupa M."/>
            <person name="Whitman W.B."/>
            <person name="Woyke T."/>
        </authorList>
    </citation>
    <scope>NUCLEOTIDE SEQUENCE [LARGE SCALE GENOMIC DNA]</scope>
    <source>
        <strain evidence="1">M7</strain>
    </source>
</reference>
<dbReference type="RefSeq" id="WP_012819661.1">
    <property type="nucleotide sequence ID" value="NC_013407.1"/>
</dbReference>
<dbReference type="HOGENOM" id="CLU_810417_0_0_2"/>